<dbReference type="InterPro" id="IPR019734">
    <property type="entry name" value="TPR_rpt"/>
</dbReference>
<evidence type="ECO:0000313" key="5">
    <source>
        <dbReference type="Proteomes" id="UP000050836"/>
    </source>
</evidence>
<dbReference type="PANTHER" id="PTHR12558:SF13">
    <property type="entry name" value="CELL DIVISION CYCLE PROTEIN 27 HOMOLOG"/>
    <property type="match status" value="1"/>
</dbReference>
<name>A0A0R0AQY0_9GAMM</name>
<dbReference type="EMBL" id="LLXS01000016">
    <property type="protein sequence ID" value="KRG42904.1"/>
    <property type="molecule type" value="Genomic_DNA"/>
</dbReference>
<dbReference type="PANTHER" id="PTHR12558">
    <property type="entry name" value="CELL DIVISION CYCLE 16,23,27"/>
    <property type="match status" value="1"/>
</dbReference>
<keyword evidence="5" id="KW-1185">Reference proteome</keyword>
<organism evidence="4 5">
    <name type="scientific">Stenotrophomonas pictorum JCM 9942</name>
    <dbReference type="NCBI Taxonomy" id="1236960"/>
    <lineage>
        <taxon>Bacteria</taxon>
        <taxon>Pseudomonadati</taxon>
        <taxon>Pseudomonadota</taxon>
        <taxon>Gammaproteobacteria</taxon>
        <taxon>Lysobacterales</taxon>
        <taxon>Lysobacteraceae</taxon>
        <taxon>Stenotrophomonas</taxon>
    </lineage>
</organism>
<accession>A0A0R0AQY0</accession>
<evidence type="ECO:0000256" key="2">
    <source>
        <dbReference type="ARBA" id="ARBA00022803"/>
    </source>
</evidence>
<keyword evidence="1" id="KW-0677">Repeat</keyword>
<comment type="caution">
    <text evidence="4">The sequence shown here is derived from an EMBL/GenBank/DDBJ whole genome shotgun (WGS) entry which is preliminary data.</text>
</comment>
<protein>
    <submittedName>
        <fullName evidence="4">Adenylate cyclase</fullName>
    </submittedName>
</protein>
<dbReference type="Pfam" id="PF14559">
    <property type="entry name" value="TPR_19"/>
    <property type="match status" value="1"/>
</dbReference>
<dbReference type="SMART" id="SM00028">
    <property type="entry name" value="TPR"/>
    <property type="match status" value="4"/>
</dbReference>
<dbReference type="Pfam" id="PF07719">
    <property type="entry name" value="TPR_2"/>
    <property type="match status" value="1"/>
</dbReference>
<reference evidence="4 5" key="1">
    <citation type="submission" date="2015-10" db="EMBL/GenBank/DDBJ databases">
        <title>Genome sequencing and analysis of members of genus Stenotrophomonas.</title>
        <authorList>
            <person name="Patil P.P."/>
            <person name="Midha S."/>
            <person name="Patil P.B."/>
        </authorList>
    </citation>
    <scope>NUCLEOTIDE SEQUENCE [LARGE SCALE GENOMIC DNA]</scope>
    <source>
        <strain evidence="4 5">JCM 9942</strain>
    </source>
</reference>
<evidence type="ECO:0000256" key="3">
    <source>
        <dbReference type="PROSITE-ProRule" id="PRU00339"/>
    </source>
</evidence>
<dbReference type="Pfam" id="PF13432">
    <property type="entry name" value="TPR_16"/>
    <property type="match status" value="1"/>
</dbReference>
<dbReference type="Gene3D" id="1.25.40.10">
    <property type="entry name" value="Tetratricopeptide repeat domain"/>
    <property type="match status" value="2"/>
</dbReference>
<evidence type="ECO:0000313" key="4">
    <source>
        <dbReference type="EMBL" id="KRG42904.1"/>
    </source>
</evidence>
<dbReference type="RefSeq" id="WP_057505942.1">
    <property type="nucleotide sequence ID" value="NZ_LLXS01000016.1"/>
</dbReference>
<dbReference type="InterPro" id="IPR013105">
    <property type="entry name" value="TPR_2"/>
</dbReference>
<feature type="repeat" description="TPR" evidence="3">
    <location>
        <begin position="168"/>
        <end position="201"/>
    </location>
</feature>
<evidence type="ECO:0000256" key="1">
    <source>
        <dbReference type="ARBA" id="ARBA00022737"/>
    </source>
</evidence>
<keyword evidence="2 3" id="KW-0802">TPR repeat</keyword>
<dbReference type="InterPro" id="IPR011990">
    <property type="entry name" value="TPR-like_helical_dom_sf"/>
</dbReference>
<dbReference type="SUPFAM" id="SSF52540">
    <property type="entry name" value="P-loop containing nucleoside triphosphate hydrolases"/>
    <property type="match status" value="1"/>
</dbReference>
<proteinExistence type="predicted"/>
<dbReference type="PROSITE" id="PS50005">
    <property type="entry name" value="TPR"/>
    <property type="match status" value="1"/>
</dbReference>
<dbReference type="Gene3D" id="3.40.50.300">
    <property type="entry name" value="P-loop containing nucleotide triphosphate hydrolases"/>
    <property type="match status" value="1"/>
</dbReference>
<gene>
    <name evidence="4" type="ORF">ARC78_07930</name>
</gene>
<dbReference type="Proteomes" id="UP000050836">
    <property type="component" value="Unassembled WGS sequence"/>
</dbReference>
<dbReference type="InterPro" id="IPR027417">
    <property type="entry name" value="P-loop_NTPase"/>
</dbReference>
<sequence length="689" mass="74958">MQENIIQALRRNAADEAVSLAREWTAAEPQQPQAHRWLALALQQQGNHADAQAALGQALALAPDDAALHLQHAGLLLAQRQLEAAGQALDKTTALNPNEFAAYLMQAHLALARDDVDEADRLGRLAARVEPDSPELAAVEGMVALRRGEVDRALAVLSSASQALPNDPRLLYALGFAYLGKDMLAFAEQAFRRVVELNPSNHALRGLLVQLALRQGNTEGAAETMRQVLATAEGDTPGMRRLAGELELASGQPLQALEHLRPLLAALPGDRPTLQMLLVAWQRLGRDEEARTELDAVLANHTQLHDLWLARLAVAPVGSAEAVEVVERWLTAMPEHLPALETRMRLHDMNQEADAAEAVARRIVALEPGRVSGEQRIVEALLAREPAAAVAHVQALLDNAPAEVRPALRTWLGAVQDRAGEPAAALKTWLELHAELAPSRLPLPPQAKAPASWPEQGSVAEDHPVRPIFVWGAPGSGVERVVEVMAAGSPVLRADRFGPNPPDDGFQNFHTLQRLATDELTPGQLVQQWREQLPARGISDGNVIDWLLWWDNALLWALRPQLPEGRLVVVVRDPRDMLVEWLALGAPAPLAVNSASEAAQWLARSLEQVVQLHEQELYTHLIVRTDDAVNDPAAMGALLEQAFGLRFPPVRSLGPTTLAAGHWRKYAQVLAGEFAKLTPVAVRLGYPEV</sequence>
<dbReference type="SUPFAM" id="SSF48452">
    <property type="entry name" value="TPR-like"/>
    <property type="match status" value="2"/>
</dbReference>
<dbReference type="AlphaFoldDB" id="A0A0R0AQY0"/>